<sequence>MWVPEKEAVLSNFFNSLLTKRGTNVSSADVLAATGNGATVILSGTTGASGSQTSILPRQSSTTDNKTLPASRN</sequence>
<evidence type="ECO:0000256" key="5">
    <source>
        <dbReference type="ARBA" id="ARBA00023175"/>
    </source>
</evidence>
<feature type="compositionally biased region" description="Low complexity" evidence="7">
    <location>
        <begin position="44"/>
        <end position="54"/>
    </location>
</feature>
<reference evidence="8" key="1">
    <citation type="submission" date="2018-11" db="EMBL/GenBank/DDBJ databases">
        <authorList>
            <consortium name="Pathogen Informatics"/>
        </authorList>
    </citation>
    <scope>NUCLEOTIDE SEQUENCE</scope>
</reference>
<evidence type="ECO:0000313" key="9">
    <source>
        <dbReference type="Proteomes" id="UP000784294"/>
    </source>
</evidence>
<dbReference type="Pfam" id="PF05783">
    <property type="entry name" value="DLIC"/>
    <property type="match status" value="1"/>
</dbReference>
<comment type="subcellular location">
    <subcellularLocation>
        <location evidence="1">Cytoplasm</location>
        <location evidence="1">Cytoskeleton</location>
    </subcellularLocation>
</comment>
<keyword evidence="2" id="KW-0963">Cytoplasm</keyword>
<evidence type="ECO:0000256" key="7">
    <source>
        <dbReference type="SAM" id="MobiDB-lite"/>
    </source>
</evidence>
<dbReference type="GO" id="GO:0030286">
    <property type="term" value="C:dynein complex"/>
    <property type="evidence" value="ECO:0007669"/>
    <property type="project" value="UniProtKB-KW"/>
</dbReference>
<keyword evidence="3" id="KW-0493">Microtubule</keyword>
<accession>A0A448X357</accession>
<keyword evidence="4" id="KW-0243">Dynein</keyword>
<feature type="compositionally biased region" description="Polar residues" evidence="7">
    <location>
        <begin position="55"/>
        <end position="73"/>
    </location>
</feature>
<evidence type="ECO:0000256" key="2">
    <source>
        <dbReference type="ARBA" id="ARBA00022490"/>
    </source>
</evidence>
<protein>
    <submittedName>
        <fullName evidence="8">Uncharacterized protein</fullName>
    </submittedName>
</protein>
<dbReference type="Proteomes" id="UP000784294">
    <property type="component" value="Unassembled WGS sequence"/>
</dbReference>
<evidence type="ECO:0000313" key="8">
    <source>
        <dbReference type="EMBL" id="VEL26580.1"/>
    </source>
</evidence>
<name>A0A448X357_9PLAT</name>
<comment type="caution">
    <text evidence="8">The sequence shown here is derived from an EMBL/GenBank/DDBJ whole genome shotgun (WGS) entry which is preliminary data.</text>
</comment>
<dbReference type="AlphaFoldDB" id="A0A448X357"/>
<dbReference type="EMBL" id="CAAALY010081258">
    <property type="protein sequence ID" value="VEL26580.1"/>
    <property type="molecule type" value="Genomic_DNA"/>
</dbReference>
<organism evidence="8 9">
    <name type="scientific">Protopolystoma xenopodis</name>
    <dbReference type="NCBI Taxonomy" id="117903"/>
    <lineage>
        <taxon>Eukaryota</taxon>
        <taxon>Metazoa</taxon>
        <taxon>Spiralia</taxon>
        <taxon>Lophotrochozoa</taxon>
        <taxon>Platyhelminthes</taxon>
        <taxon>Monogenea</taxon>
        <taxon>Polyopisthocotylea</taxon>
        <taxon>Polystomatidea</taxon>
        <taxon>Polystomatidae</taxon>
        <taxon>Protopolystoma</taxon>
    </lineage>
</organism>
<evidence type="ECO:0000256" key="3">
    <source>
        <dbReference type="ARBA" id="ARBA00022701"/>
    </source>
</evidence>
<keyword evidence="5" id="KW-0505">Motor protein</keyword>
<proteinExistence type="predicted"/>
<dbReference type="InterPro" id="IPR022780">
    <property type="entry name" value="Dynein_light_int_chain"/>
</dbReference>
<keyword evidence="6" id="KW-0206">Cytoskeleton</keyword>
<evidence type="ECO:0000256" key="6">
    <source>
        <dbReference type="ARBA" id="ARBA00023212"/>
    </source>
</evidence>
<dbReference type="GO" id="GO:0005874">
    <property type="term" value="C:microtubule"/>
    <property type="evidence" value="ECO:0007669"/>
    <property type="project" value="UniProtKB-KW"/>
</dbReference>
<feature type="region of interest" description="Disordered" evidence="7">
    <location>
        <begin position="44"/>
        <end position="73"/>
    </location>
</feature>
<evidence type="ECO:0000256" key="1">
    <source>
        <dbReference type="ARBA" id="ARBA00004245"/>
    </source>
</evidence>
<gene>
    <name evidence="8" type="ORF">PXEA_LOCUS20020</name>
</gene>
<evidence type="ECO:0000256" key="4">
    <source>
        <dbReference type="ARBA" id="ARBA00023017"/>
    </source>
</evidence>
<keyword evidence="9" id="KW-1185">Reference proteome</keyword>